<feature type="compositionally biased region" description="Basic residues" evidence="5">
    <location>
        <begin position="198"/>
        <end position="211"/>
    </location>
</feature>
<dbReference type="OrthoDB" id="6247875at2759"/>
<feature type="compositionally biased region" description="Polar residues" evidence="5">
    <location>
        <begin position="212"/>
        <end position="226"/>
    </location>
</feature>
<evidence type="ECO:0000256" key="2">
    <source>
        <dbReference type="ARBA" id="ARBA00023125"/>
    </source>
</evidence>
<keyword evidence="1" id="KW-0805">Transcription regulation</keyword>
<dbReference type="Pfam" id="PF00505">
    <property type="entry name" value="HMG_box"/>
    <property type="match status" value="1"/>
</dbReference>
<evidence type="ECO:0000313" key="8">
    <source>
        <dbReference type="Proteomes" id="UP000030816"/>
    </source>
</evidence>
<dbReference type="GeneID" id="63736195"/>
<keyword evidence="8" id="KW-1185">Reference proteome</keyword>
<evidence type="ECO:0000313" key="7">
    <source>
        <dbReference type="EMBL" id="KHO00962.1"/>
    </source>
</evidence>
<dbReference type="FunFam" id="1.10.30.10:FF:000041">
    <property type="entry name" value="HMG box family protein"/>
    <property type="match status" value="1"/>
</dbReference>
<dbReference type="Proteomes" id="UP000030816">
    <property type="component" value="Unassembled WGS sequence"/>
</dbReference>
<dbReference type="PANTHER" id="PTHR10270">
    <property type="entry name" value="SOX TRANSCRIPTION FACTOR"/>
    <property type="match status" value="1"/>
</dbReference>
<dbReference type="SUPFAM" id="SSF47095">
    <property type="entry name" value="HMG-box"/>
    <property type="match status" value="1"/>
</dbReference>
<dbReference type="RefSeq" id="XP_040682027.1">
    <property type="nucleotide sequence ID" value="XM_040820539.1"/>
</dbReference>
<evidence type="ECO:0000256" key="5">
    <source>
        <dbReference type="SAM" id="MobiDB-lite"/>
    </source>
</evidence>
<evidence type="ECO:0000256" key="3">
    <source>
        <dbReference type="ARBA" id="ARBA00023163"/>
    </source>
</evidence>
<proteinExistence type="predicted"/>
<dbReference type="GO" id="GO:0001228">
    <property type="term" value="F:DNA-binding transcription activator activity, RNA polymerase II-specific"/>
    <property type="evidence" value="ECO:0007669"/>
    <property type="project" value="TreeGrafter"/>
</dbReference>
<protein>
    <submittedName>
        <fullName evidence="7">MAT1-2-1 like protein</fullName>
    </submittedName>
</protein>
<organism evidence="7 8">
    <name type="scientific">Metarhizium album (strain ARSEF 1941)</name>
    <dbReference type="NCBI Taxonomy" id="1081103"/>
    <lineage>
        <taxon>Eukaryota</taxon>
        <taxon>Fungi</taxon>
        <taxon>Dikarya</taxon>
        <taxon>Ascomycota</taxon>
        <taxon>Pezizomycotina</taxon>
        <taxon>Sordariomycetes</taxon>
        <taxon>Hypocreomycetidae</taxon>
        <taxon>Hypocreales</taxon>
        <taxon>Clavicipitaceae</taxon>
        <taxon>Metarhizium</taxon>
    </lineage>
</organism>
<comment type="caution">
    <text evidence="7">The sequence shown here is derived from an EMBL/GenBank/DDBJ whole genome shotgun (WGS) entry which is preliminary data.</text>
</comment>
<dbReference type="GO" id="GO:0030154">
    <property type="term" value="P:cell differentiation"/>
    <property type="evidence" value="ECO:0007669"/>
    <property type="project" value="TreeGrafter"/>
</dbReference>
<dbReference type="InterPro" id="IPR009071">
    <property type="entry name" value="HMG_box_dom"/>
</dbReference>
<dbReference type="PROSITE" id="PS50118">
    <property type="entry name" value="HMG_BOX_2"/>
    <property type="match status" value="1"/>
</dbReference>
<evidence type="ECO:0000256" key="4">
    <source>
        <dbReference type="PROSITE-ProRule" id="PRU00267"/>
    </source>
</evidence>
<evidence type="ECO:0000256" key="1">
    <source>
        <dbReference type="ARBA" id="ARBA00023015"/>
    </source>
</evidence>
<accession>A0A0B2WXF7</accession>
<dbReference type="PANTHER" id="PTHR10270:SF161">
    <property type="entry name" value="SEX-DETERMINING REGION Y PROTEIN"/>
    <property type="match status" value="1"/>
</dbReference>
<dbReference type="SMART" id="SM00398">
    <property type="entry name" value="HMG"/>
    <property type="match status" value="1"/>
</dbReference>
<dbReference type="STRING" id="1081103.A0A0B2WXF7"/>
<dbReference type="GO" id="GO:0000122">
    <property type="term" value="P:negative regulation of transcription by RNA polymerase II"/>
    <property type="evidence" value="ECO:0007669"/>
    <property type="project" value="TreeGrafter"/>
</dbReference>
<name>A0A0B2WXF7_METAS</name>
<dbReference type="AlphaFoldDB" id="A0A0B2WXF7"/>
<sequence length="246" mass="27975">MDSETSWAPVSQWNLDQLRGIWSQLQTQVNPFAQVLCLDGNLYRMLDKGAKNFIAQSFIHHVKEPVLYCIDGTGPDRVYLGAPRHFVSGGGILIQPSGSDPFWIVRNETKLRTATICPPPVTTKTTKIPRPPNAYILYRKERHNTVKEANPGITNNEISQILGRAWNLESREVRQKYKDLADRVKQALLEKHPDYQYKPRKPSEKKRRTRKNTQQQIAMNSATGDFTLSPPEMMIPLTPADSHGTV</sequence>
<dbReference type="CDD" id="cd01389">
    <property type="entry name" value="HMG-box_ROX1-like"/>
    <property type="match status" value="1"/>
</dbReference>
<dbReference type="HOGENOM" id="CLU_085122_1_0_1"/>
<gene>
    <name evidence="7" type="ORF">MAM_01740</name>
</gene>
<feature type="DNA-binding region" description="HMG box" evidence="4">
    <location>
        <begin position="128"/>
        <end position="196"/>
    </location>
</feature>
<feature type="region of interest" description="Disordered" evidence="5">
    <location>
        <begin position="196"/>
        <end position="246"/>
    </location>
</feature>
<dbReference type="GO" id="GO:0005634">
    <property type="term" value="C:nucleus"/>
    <property type="evidence" value="ECO:0007669"/>
    <property type="project" value="UniProtKB-UniRule"/>
</dbReference>
<dbReference type="Gene3D" id="1.10.30.10">
    <property type="entry name" value="High mobility group box domain"/>
    <property type="match status" value="1"/>
</dbReference>
<feature type="domain" description="HMG box" evidence="6">
    <location>
        <begin position="128"/>
        <end position="196"/>
    </location>
</feature>
<keyword evidence="3" id="KW-0804">Transcription</keyword>
<dbReference type="GO" id="GO:0000978">
    <property type="term" value="F:RNA polymerase II cis-regulatory region sequence-specific DNA binding"/>
    <property type="evidence" value="ECO:0007669"/>
    <property type="project" value="TreeGrafter"/>
</dbReference>
<dbReference type="EMBL" id="AZHE01000002">
    <property type="protein sequence ID" value="KHO00962.1"/>
    <property type="molecule type" value="Genomic_DNA"/>
</dbReference>
<dbReference type="InterPro" id="IPR036910">
    <property type="entry name" value="HMG_box_dom_sf"/>
</dbReference>
<reference evidence="7 8" key="1">
    <citation type="journal article" date="2014" name="Proc. Natl. Acad. Sci. U.S.A.">
        <title>Trajectory and genomic determinants of fungal-pathogen speciation and host adaptation.</title>
        <authorList>
            <person name="Hu X."/>
            <person name="Xiao G."/>
            <person name="Zheng P."/>
            <person name="Shang Y."/>
            <person name="Su Y."/>
            <person name="Zhang X."/>
            <person name="Liu X."/>
            <person name="Zhan S."/>
            <person name="St Leger R.J."/>
            <person name="Wang C."/>
        </authorList>
    </citation>
    <scope>NUCLEOTIDE SEQUENCE [LARGE SCALE GENOMIC DNA]</scope>
    <source>
        <strain evidence="7 8">ARSEF 1941</strain>
    </source>
</reference>
<keyword evidence="4" id="KW-0539">Nucleus</keyword>
<evidence type="ECO:0000259" key="6">
    <source>
        <dbReference type="PROSITE" id="PS50118"/>
    </source>
</evidence>
<keyword evidence="2 4" id="KW-0238">DNA-binding</keyword>
<dbReference type="InterPro" id="IPR050140">
    <property type="entry name" value="SRY-related_HMG-box_TF-like"/>
</dbReference>